<evidence type="ECO:0000256" key="4">
    <source>
        <dbReference type="ARBA" id="ARBA00012783"/>
    </source>
</evidence>
<feature type="domain" description="CMP/dCMP-type deaminase" evidence="16">
    <location>
        <begin position="7"/>
        <end position="133"/>
    </location>
</feature>
<feature type="binding site" evidence="14">
    <location>
        <position position="59"/>
    </location>
    <ligand>
        <name>Zn(2+)</name>
        <dbReference type="ChEBI" id="CHEBI:29105"/>
        <note>catalytic</note>
    </ligand>
</feature>
<dbReference type="GO" id="GO:0055086">
    <property type="term" value="P:nucleobase-containing small molecule metabolic process"/>
    <property type="evidence" value="ECO:0007669"/>
    <property type="project" value="UniProtKB-ARBA"/>
</dbReference>
<evidence type="ECO:0000256" key="9">
    <source>
        <dbReference type="ARBA" id="ARBA00032005"/>
    </source>
</evidence>
<evidence type="ECO:0000256" key="1">
    <source>
        <dbReference type="ARBA" id="ARBA00001947"/>
    </source>
</evidence>
<evidence type="ECO:0000256" key="6">
    <source>
        <dbReference type="ARBA" id="ARBA00022723"/>
    </source>
</evidence>
<feature type="binding site" evidence="14">
    <location>
        <position position="95"/>
    </location>
    <ligand>
        <name>Zn(2+)</name>
        <dbReference type="ChEBI" id="CHEBI:29105"/>
        <note>catalytic</note>
    </ligand>
</feature>
<dbReference type="Gene3D" id="3.40.140.10">
    <property type="entry name" value="Cytidine Deaminase, domain 2"/>
    <property type="match status" value="1"/>
</dbReference>
<dbReference type="EMBL" id="CP000142">
    <property type="protein sequence ID" value="ABA89774.1"/>
    <property type="molecule type" value="Genomic_DNA"/>
</dbReference>
<dbReference type="InterPro" id="IPR006262">
    <property type="entry name" value="Cyt_deam_tetra"/>
</dbReference>
<evidence type="ECO:0000256" key="8">
    <source>
        <dbReference type="ARBA" id="ARBA00022833"/>
    </source>
</evidence>
<sequence>MSPLSEPQRRQLEQAARQAAEKSYSPYSRFAVGAALLAADGSIATGCNIENASYGLTLCAERVAMARAVADGQRHFIALLLFTATAHPTPPCGACLQMLAEFAPTLHITAVCDTHLTLEGPLQDFLPHAFGKPPCP</sequence>
<comment type="similarity">
    <text evidence="3 15">Belongs to the cytidine and deoxycytidylate deaminase family.</text>
</comment>
<keyword evidence="6 14" id="KW-0479">Metal-binding</keyword>
<feature type="active site" description="Proton donor" evidence="12">
    <location>
        <position position="61"/>
    </location>
</feature>
<reference evidence="17 18" key="2">
    <citation type="journal article" date="2012" name="BMC Genomics">
        <title>The genome of Pelobacter carbinolicus reveals surprising metabolic capabilities and physiological features.</title>
        <authorList>
            <person name="Aklujkar M."/>
            <person name="Haveman S.A."/>
            <person name="Didonato R.Jr."/>
            <person name="Chertkov O."/>
            <person name="Han C.S."/>
            <person name="Land M.L."/>
            <person name="Brown P."/>
            <person name="Lovley D.R."/>
        </authorList>
    </citation>
    <scope>NUCLEOTIDE SEQUENCE [LARGE SCALE GENOMIC DNA]</scope>
    <source>
        <strain evidence="18">DSM 2380 / NBRC 103641 / GraBd1</strain>
    </source>
</reference>
<dbReference type="EC" id="3.5.4.5" evidence="4 15"/>
<dbReference type="PROSITE" id="PS00903">
    <property type="entry name" value="CYT_DCMP_DEAMINASES_1"/>
    <property type="match status" value="1"/>
</dbReference>
<comment type="function">
    <text evidence="2 15">This enzyme scavenges exogenous and endogenous cytidine and 2'-deoxycytidine for UMP synthesis.</text>
</comment>
<dbReference type="PANTHER" id="PTHR11644">
    <property type="entry name" value="CYTIDINE DEAMINASE"/>
    <property type="match status" value="1"/>
</dbReference>
<dbReference type="AlphaFoldDB" id="Q3A1I3"/>
<name>Q3A1I3_SYNC1</name>
<dbReference type="GO" id="GO:0042802">
    <property type="term" value="F:identical protein binding"/>
    <property type="evidence" value="ECO:0007669"/>
    <property type="project" value="UniProtKB-ARBA"/>
</dbReference>
<evidence type="ECO:0000256" key="13">
    <source>
        <dbReference type="PIRSR" id="PIRSR606262-2"/>
    </source>
</evidence>
<dbReference type="GO" id="GO:0072527">
    <property type="term" value="P:pyrimidine-containing compound metabolic process"/>
    <property type="evidence" value="ECO:0007669"/>
    <property type="project" value="UniProtKB-ARBA"/>
</dbReference>
<evidence type="ECO:0000313" key="18">
    <source>
        <dbReference type="Proteomes" id="UP000002534"/>
    </source>
</evidence>
<evidence type="ECO:0000259" key="16">
    <source>
        <dbReference type="PROSITE" id="PS51747"/>
    </source>
</evidence>
<dbReference type="Proteomes" id="UP000002534">
    <property type="component" value="Chromosome"/>
</dbReference>
<proteinExistence type="inferred from homology"/>
<evidence type="ECO:0000256" key="5">
    <source>
        <dbReference type="ARBA" id="ARBA00018266"/>
    </source>
</evidence>
<dbReference type="OrthoDB" id="9795347at2"/>
<accession>Q3A1I3</accession>
<dbReference type="CDD" id="cd01283">
    <property type="entry name" value="cytidine_deaminase"/>
    <property type="match status" value="1"/>
</dbReference>
<dbReference type="NCBIfam" id="TIGR01354">
    <property type="entry name" value="cyt_deam_tetra"/>
    <property type="match status" value="1"/>
</dbReference>
<dbReference type="GO" id="GO:0005829">
    <property type="term" value="C:cytosol"/>
    <property type="evidence" value="ECO:0007669"/>
    <property type="project" value="TreeGrafter"/>
</dbReference>
<evidence type="ECO:0000256" key="12">
    <source>
        <dbReference type="PIRSR" id="PIRSR606262-1"/>
    </source>
</evidence>
<organism evidence="17 18">
    <name type="scientific">Syntrophotalea carbinolica (strain DSM 2380 / NBRC 103641 / GraBd1)</name>
    <name type="common">Pelobacter carbinolicus</name>
    <dbReference type="NCBI Taxonomy" id="338963"/>
    <lineage>
        <taxon>Bacteria</taxon>
        <taxon>Pseudomonadati</taxon>
        <taxon>Thermodesulfobacteriota</taxon>
        <taxon>Desulfuromonadia</taxon>
        <taxon>Desulfuromonadales</taxon>
        <taxon>Syntrophotaleaceae</taxon>
        <taxon>Syntrophotalea</taxon>
    </lineage>
</organism>
<evidence type="ECO:0000313" key="17">
    <source>
        <dbReference type="EMBL" id="ABA89774.1"/>
    </source>
</evidence>
<dbReference type="HOGENOM" id="CLU_097262_1_2_7"/>
<dbReference type="InterPro" id="IPR050202">
    <property type="entry name" value="Cyt/Deoxycyt_deaminase"/>
</dbReference>
<dbReference type="PROSITE" id="PS51747">
    <property type="entry name" value="CYT_DCMP_DEAMINASES_2"/>
    <property type="match status" value="1"/>
</dbReference>
<comment type="catalytic activity">
    <reaction evidence="10 15">
        <text>2'-deoxycytidine + H2O + H(+) = 2'-deoxyuridine + NH4(+)</text>
        <dbReference type="Rhea" id="RHEA:13433"/>
        <dbReference type="ChEBI" id="CHEBI:15377"/>
        <dbReference type="ChEBI" id="CHEBI:15378"/>
        <dbReference type="ChEBI" id="CHEBI:15698"/>
        <dbReference type="ChEBI" id="CHEBI:16450"/>
        <dbReference type="ChEBI" id="CHEBI:28938"/>
        <dbReference type="EC" id="3.5.4.5"/>
    </reaction>
</comment>
<dbReference type="InterPro" id="IPR016192">
    <property type="entry name" value="APOBEC/CMP_deaminase_Zn-bd"/>
</dbReference>
<evidence type="ECO:0000256" key="14">
    <source>
        <dbReference type="PIRSR" id="PIRSR606262-3"/>
    </source>
</evidence>
<keyword evidence="18" id="KW-1185">Reference proteome</keyword>
<dbReference type="Pfam" id="PF00383">
    <property type="entry name" value="dCMP_cyt_deam_1"/>
    <property type="match status" value="1"/>
</dbReference>
<dbReference type="PANTHER" id="PTHR11644:SF2">
    <property type="entry name" value="CYTIDINE DEAMINASE"/>
    <property type="match status" value="1"/>
</dbReference>
<feature type="binding site" evidence="14">
    <location>
        <position position="92"/>
    </location>
    <ligand>
        <name>Zn(2+)</name>
        <dbReference type="ChEBI" id="CHEBI:29105"/>
        <note>catalytic</note>
    </ligand>
</feature>
<comment type="cofactor">
    <cofactor evidence="1 14 15">
        <name>Zn(2+)</name>
        <dbReference type="ChEBI" id="CHEBI:29105"/>
    </cofactor>
</comment>
<dbReference type="GO" id="GO:0008270">
    <property type="term" value="F:zinc ion binding"/>
    <property type="evidence" value="ECO:0007669"/>
    <property type="project" value="UniProtKB-UniRule"/>
</dbReference>
<keyword evidence="8 14" id="KW-0862">Zinc</keyword>
<evidence type="ECO:0000256" key="15">
    <source>
        <dbReference type="RuleBase" id="RU364006"/>
    </source>
</evidence>
<dbReference type="GO" id="GO:0004126">
    <property type="term" value="F:cytidine deaminase activity"/>
    <property type="evidence" value="ECO:0007669"/>
    <property type="project" value="UniProtKB-UniRule"/>
</dbReference>
<dbReference type="InterPro" id="IPR016193">
    <property type="entry name" value="Cytidine_deaminase-like"/>
</dbReference>
<feature type="binding site" evidence="13">
    <location>
        <begin position="48"/>
        <end position="54"/>
    </location>
    <ligand>
        <name>substrate</name>
    </ligand>
</feature>
<comment type="catalytic activity">
    <reaction evidence="11 15">
        <text>cytidine + H2O + H(+) = uridine + NH4(+)</text>
        <dbReference type="Rhea" id="RHEA:16069"/>
        <dbReference type="ChEBI" id="CHEBI:15377"/>
        <dbReference type="ChEBI" id="CHEBI:15378"/>
        <dbReference type="ChEBI" id="CHEBI:16704"/>
        <dbReference type="ChEBI" id="CHEBI:17562"/>
        <dbReference type="ChEBI" id="CHEBI:28938"/>
        <dbReference type="EC" id="3.5.4.5"/>
    </reaction>
</comment>
<dbReference type="SUPFAM" id="SSF53927">
    <property type="entry name" value="Cytidine deaminase-like"/>
    <property type="match status" value="1"/>
</dbReference>
<dbReference type="NCBIfam" id="NF004064">
    <property type="entry name" value="PRK05578.1"/>
    <property type="match status" value="1"/>
</dbReference>
<evidence type="ECO:0000256" key="7">
    <source>
        <dbReference type="ARBA" id="ARBA00022801"/>
    </source>
</evidence>
<dbReference type="STRING" id="338963.Pcar_2536"/>
<evidence type="ECO:0000256" key="11">
    <source>
        <dbReference type="ARBA" id="ARBA00049558"/>
    </source>
</evidence>
<keyword evidence="7 15" id="KW-0378">Hydrolase</keyword>
<dbReference type="InterPro" id="IPR002125">
    <property type="entry name" value="CMP_dCMP_dom"/>
</dbReference>
<dbReference type="KEGG" id="pca:Pcar_2536"/>
<evidence type="ECO:0000256" key="3">
    <source>
        <dbReference type="ARBA" id="ARBA00006576"/>
    </source>
</evidence>
<evidence type="ECO:0000256" key="2">
    <source>
        <dbReference type="ARBA" id="ARBA00003949"/>
    </source>
</evidence>
<gene>
    <name evidence="17" type="primary">cdd</name>
    <name evidence="17" type="ordered locus">Pcar_2536</name>
</gene>
<dbReference type="eggNOG" id="COG0295">
    <property type="taxonomic scope" value="Bacteria"/>
</dbReference>
<dbReference type="RefSeq" id="WP_011342310.1">
    <property type="nucleotide sequence ID" value="NC_007498.2"/>
</dbReference>
<dbReference type="FunFam" id="3.40.140.10:FF:000008">
    <property type="entry name" value="Cytidine deaminase"/>
    <property type="match status" value="1"/>
</dbReference>
<protein>
    <recommendedName>
        <fullName evidence="5 15">Cytidine deaminase</fullName>
        <ecNumber evidence="4 15">3.5.4.5</ecNumber>
    </recommendedName>
    <alternativeName>
        <fullName evidence="9 15">Cytidine aminohydrolase</fullName>
    </alternativeName>
</protein>
<evidence type="ECO:0000256" key="10">
    <source>
        <dbReference type="ARBA" id="ARBA00049252"/>
    </source>
</evidence>
<reference evidence="18" key="1">
    <citation type="submission" date="2005-10" db="EMBL/GenBank/DDBJ databases">
        <title>Complete sequence of Pelobacter carbinolicus DSM 2380.</title>
        <authorList>
            <person name="Copeland A."/>
            <person name="Lucas S."/>
            <person name="Lapidus A."/>
            <person name="Barry K."/>
            <person name="Detter J.C."/>
            <person name="Glavina T."/>
            <person name="Hammon N."/>
            <person name="Israni S."/>
            <person name="Pitluck S."/>
            <person name="Chertkov O."/>
            <person name="Schmutz J."/>
            <person name="Larimer F."/>
            <person name="Land M."/>
            <person name="Kyrpides N."/>
            <person name="Ivanova N."/>
            <person name="Richardson P."/>
        </authorList>
    </citation>
    <scope>NUCLEOTIDE SEQUENCE [LARGE SCALE GENOMIC DNA]</scope>
    <source>
        <strain evidence="18">DSM 2380 / NBRC 103641 / GraBd1</strain>
    </source>
</reference>